<keyword evidence="5" id="KW-1185">Reference proteome</keyword>
<gene>
    <name evidence="4" type="ORF">PLXY2_LOCUS11767</name>
</gene>
<comment type="subunit">
    <text evidence="1">Tetramer of two alpha and two beta subunits.</text>
</comment>
<comment type="catalytic activity">
    <reaction evidence="2">
        <text>tRNA(Phe) + L-phenylalanine + ATP = L-phenylalanyl-tRNA(Phe) + AMP + diphosphate + H(+)</text>
        <dbReference type="Rhea" id="RHEA:19413"/>
        <dbReference type="Rhea" id="RHEA-COMP:9668"/>
        <dbReference type="Rhea" id="RHEA-COMP:9699"/>
        <dbReference type="ChEBI" id="CHEBI:15378"/>
        <dbReference type="ChEBI" id="CHEBI:30616"/>
        <dbReference type="ChEBI" id="CHEBI:33019"/>
        <dbReference type="ChEBI" id="CHEBI:58095"/>
        <dbReference type="ChEBI" id="CHEBI:78442"/>
        <dbReference type="ChEBI" id="CHEBI:78531"/>
        <dbReference type="ChEBI" id="CHEBI:456215"/>
        <dbReference type="EC" id="6.1.1.20"/>
    </reaction>
</comment>
<protein>
    <submittedName>
        <fullName evidence="4">(diamondback moth) hypothetical protein</fullName>
    </submittedName>
</protein>
<dbReference type="InterPro" id="IPR009061">
    <property type="entry name" value="DNA-bd_dom_put_sf"/>
</dbReference>
<accession>A0A8S4FZQ7</accession>
<feature type="domain" description="Phenylalanine--tRNA ligase beta subunit B1" evidence="3">
    <location>
        <begin position="1"/>
        <end position="90"/>
    </location>
</feature>
<comment type="caution">
    <text evidence="4">The sequence shown here is derived from an EMBL/GenBank/DDBJ whole genome shotgun (WGS) entry which is preliminary data.</text>
</comment>
<evidence type="ECO:0000256" key="1">
    <source>
        <dbReference type="ARBA" id="ARBA00011209"/>
    </source>
</evidence>
<proteinExistence type="predicted"/>
<organism evidence="4 5">
    <name type="scientific">Plutella xylostella</name>
    <name type="common">Diamondback moth</name>
    <name type="synonym">Plutella maculipennis</name>
    <dbReference type="NCBI Taxonomy" id="51655"/>
    <lineage>
        <taxon>Eukaryota</taxon>
        <taxon>Metazoa</taxon>
        <taxon>Ecdysozoa</taxon>
        <taxon>Arthropoda</taxon>
        <taxon>Hexapoda</taxon>
        <taxon>Insecta</taxon>
        <taxon>Pterygota</taxon>
        <taxon>Neoptera</taxon>
        <taxon>Endopterygota</taxon>
        <taxon>Lepidoptera</taxon>
        <taxon>Glossata</taxon>
        <taxon>Ditrysia</taxon>
        <taxon>Yponomeutoidea</taxon>
        <taxon>Plutellidae</taxon>
        <taxon>Plutella</taxon>
    </lineage>
</organism>
<dbReference type="GO" id="GO:0004826">
    <property type="term" value="F:phenylalanine-tRNA ligase activity"/>
    <property type="evidence" value="ECO:0007669"/>
    <property type="project" value="UniProtKB-EC"/>
</dbReference>
<sequence length="205" mass="23323">MPTISVNRDALFAALGQKYTDDEFQTLCFEFGLELDEVTTEKQMLMKEQGEQAGAGTSEEILYRIDIPANRYDLLCLEGLVSGILVFQGKISPPNYTLRKAEDHYALHLTPATAQIRPYAVAAVLKGLRFTKQSYDSFIDLQDKLHQNICRKRTLVAIGTHDLDTIEVLLCMMLCHQRTLSSRLLINQKSTLHLNLWNYTQVMHS</sequence>
<dbReference type="Pfam" id="PF18262">
    <property type="entry name" value="PhetRS_B1"/>
    <property type="match status" value="1"/>
</dbReference>
<dbReference type="GO" id="GO:0009328">
    <property type="term" value="C:phenylalanine-tRNA ligase complex"/>
    <property type="evidence" value="ECO:0007669"/>
    <property type="project" value="TreeGrafter"/>
</dbReference>
<dbReference type="InterPro" id="IPR040659">
    <property type="entry name" value="PhetRS_B1"/>
</dbReference>
<evidence type="ECO:0000256" key="2">
    <source>
        <dbReference type="ARBA" id="ARBA00049255"/>
    </source>
</evidence>
<evidence type="ECO:0000313" key="4">
    <source>
        <dbReference type="EMBL" id="CAG9133536.1"/>
    </source>
</evidence>
<dbReference type="SUPFAM" id="SSF46955">
    <property type="entry name" value="Putative DNA-binding domain"/>
    <property type="match status" value="1"/>
</dbReference>
<dbReference type="GO" id="GO:0006432">
    <property type="term" value="P:phenylalanyl-tRNA aminoacylation"/>
    <property type="evidence" value="ECO:0007669"/>
    <property type="project" value="InterPro"/>
</dbReference>
<dbReference type="PANTHER" id="PTHR10947:SF0">
    <property type="entry name" value="PHENYLALANINE--TRNA LIGASE BETA SUBUNIT"/>
    <property type="match status" value="1"/>
</dbReference>
<reference evidence="4" key="1">
    <citation type="submission" date="2020-11" db="EMBL/GenBank/DDBJ databases">
        <authorList>
            <person name="Whiteford S."/>
        </authorList>
    </citation>
    <scope>NUCLEOTIDE SEQUENCE</scope>
</reference>
<dbReference type="Gene3D" id="3.30.56.10">
    <property type="match status" value="1"/>
</dbReference>
<dbReference type="AlphaFoldDB" id="A0A8S4FZQ7"/>
<dbReference type="InterPro" id="IPR020825">
    <property type="entry name" value="Phe-tRNA_synthase-like_B3/B4"/>
</dbReference>
<dbReference type="InterPro" id="IPR045060">
    <property type="entry name" value="Phe-tRNA-ligase_IIc_bsu"/>
</dbReference>
<dbReference type="Gene3D" id="3.50.40.10">
    <property type="entry name" value="Phenylalanyl-trna Synthetase, Chain B, domain 3"/>
    <property type="match status" value="1"/>
</dbReference>
<name>A0A8S4FZQ7_PLUXY</name>
<evidence type="ECO:0000313" key="5">
    <source>
        <dbReference type="Proteomes" id="UP000653454"/>
    </source>
</evidence>
<dbReference type="Proteomes" id="UP000653454">
    <property type="component" value="Unassembled WGS sequence"/>
</dbReference>
<evidence type="ECO:0000259" key="3">
    <source>
        <dbReference type="Pfam" id="PF18262"/>
    </source>
</evidence>
<dbReference type="FunFam" id="3.30.56.10:FF:000005">
    <property type="entry name" value="Phenylalanine--tRNA ligase beta subunit"/>
    <property type="match status" value="1"/>
</dbReference>
<dbReference type="EMBL" id="CAJHNJ030000063">
    <property type="protein sequence ID" value="CAG9133536.1"/>
    <property type="molecule type" value="Genomic_DNA"/>
</dbReference>
<dbReference type="PANTHER" id="PTHR10947">
    <property type="entry name" value="PHENYLALANYL-TRNA SYNTHETASE BETA CHAIN AND LEUCINE-RICH REPEAT-CONTAINING PROTEIN 47"/>
    <property type="match status" value="1"/>
</dbReference>